<evidence type="ECO:0000313" key="2">
    <source>
        <dbReference type="Proteomes" id="UP000279277"/>
    </source>
</evidence>
<dbReference type="SUPFAM" id="SSF46955">
    <property type="entry name" value="Putative DNA-binding domain"/>
    <property type="match status" value="1"/>
</dbReference>
<organism evidence="1 2">
    <name type="scientific">Brevibacterium phage Cantare</name>
    <dbReference type="NCBI Taxonomy" id="2338395"/>
    <lineage>
        <taxon>Viruses</taxon>
        <taxon>Duplodnaviria</taxon>
        <taxon>Heunggongvirae</taxon>
        <taxon>Uroviricota</taxon>
        <taxon>Caudoviricetes</taxon>
        <taxon>Cantarevirus</taxon>
        <taxon>Cantarevirus cantare</taxon>
    </lineage>
</organism>
<accession>A0A3G3LYQ3</accession>
<evidence type="ECO:0000313" key="1">
    <source>
        <dbReference type="EMBL" id="AYQ99270.1"/>
    </source>
</evidence>
<dbReference type="EMBL" id="MK016493">
    <property type="protein sequence ID" value="AYQ99270.1"/>
    <property type="molecule type" value="Genomic_DNA"/>
</dbReference>
<name>A0A3G3LYQ3_9CAUD</name>
<protein>
    <submittedName>
        <fullName evidence="1">Uncharacterized protein</fullName>
    </submittedName>
</protein>
<dbReference type="RefSeq" id="YP_010676625.1">
    <property type="nucleotide sequence ID" value="NC_071014.1"/>
</dbReference>
<proteinExistence type="predicted"/>
<sequence length="76" mass="9297">MTEDKRSNEEHETAPTKDMMTMQEVADYLGIQYSTFTSYYYRGFAPKEDLRHRYVRLWKKETIDNWHNNRPHPRKG</sequence>
<dbReference type="InterPro" id="IPR009061">
    <property type="entry name" value="DNA-bd_dom_put_sf"/>
</dbReference>
<gene>
    <name evidence="1" type="primary">50</name>
    <name evidence="1" type="ORF">PBI_CANTARE_50</name>
</gene>
<dbReference type="Proteomes" id="UP000279277">
    <property type="component" value="Segment"/>
</dbReference>
<keyword evidence="2" id="KW-1185">Reference proteome</keyword>
<reference evidence="1 2" key="1">
    <citation type="submission" date="2018-10" db="EMBL/GenBank/DDBJ databases">
        <authorList>
            <person name="Zack K."/>
            <person name="Garlena R.A."/>
            <person name="Russell D.A."/>
            <person name="Pope W.H."/>
            <person name="Jacobs-Sera D."/>
            <person name="Hatfull G.F."/>
        </authorList>
    </citation>
    <scope>NUCLEOTIDE SEQUENCE [LARGE SCALE GENOMIC DNA]</scope>
</reference>
<dbReference type="KEGG" id="vg:77952986"/>
<dbReference type="GeneID" id="77952986"/>